<dbReference type="Pfam" id="PF02453">
    <property type="entry name" value="Reticulon"/>
    <property type="match status" value="1"/>
</dbReference>
<dbReference type="PANTHER" id="PTHR10994">
    <property type="entry name" value="RETICULON"/>
    <property type="match status" value="1"/>
</dbReference>
<evidence type="ECO:0000256" key="5">
    <source>
        <dbReference type="ARBA" id="ARBA00023136"/>
    </source>
</evidence>
<dbReference type="InterPro" id="IPR001128">
    <property type="entry name" value="Cyt_P450"/>
</dbReference>
<sequence length="432" mass="49878">MADYSSKDMLIFLLIAGLSGLVVYWYIIFWLKPERLRKKLLSKELRKIWLWRMMGNRMTLLFAFQTIMYRTYFLISSNGDRNTVYAFIICTLLVTGSAYIFYLGSMPVLYKSDEDMLQLTMAILETLQLYPATPVMARETRKDMKFGNLVIPEGVNVLIPVSELHQDPTNWGEKASKFGRRALQMEYLEKRMPDQAGDGMDSVPEKVHEAFHHGHSRDSSDEIDSNHPEKFRLFGRQKPVHSALGGGKPADIMLWRNKQISACVLAAATVIWLLFEWIGYRLLPFICHSLILMLALLFLWSNLSFFVNRSPLDFPEIVVPEGLWMCIALLLRDRFNQAFVMFRDVASGRDIKKFLGAIVALWLVSMVGSWFDFLTLTYMMFVALLTVPLLYERHEDQVDAYAEKATVKLKKQISVLDEKVLQKLPNIGLKQQ</sequence>
<evidence type="ECO:0000313" key="8">
    <source>
        <dbReference type="EMBL" id="KAL3517931.1"/>
    </source>
</evidence>
<evidence type="ECO:0000259" key="7">
    <source>
        <dbReference type="PROSITE" id="PS50845"/>
    </source>
</evidence>
<dbReference type="AlphaFoldDB" id="A0ABD2ZGH2"/>
<evidence type="ECO:0000256" key="1">
    <source>
        <dbReference type="ARBA" id="ARBA00004477"/>
    </source>
</evidence>
<comment type="caution">
    <text evidence="6">Lacks conserved residue(s) required for the propagation of feature annotation.</text>
</comment>
<dbReference type="PANTHER" id="PTHR10994:SF177">
    <property type="entry name" value="RETICULON-LIKE PROTEIN B15"/>
    <property type="match status" value="1"/>
</dbReference>
<dbReference type="EMBL" id="JBJUIK010000009">
    <property type="protein sequence ID" value="KAL3517931.1"/>
    <property type="molecule type" value="Genomic_DNA"/>
</dbReference>
<evidence type="ECO:0000256" key="2">
    <source>
        <dbReference type="ARBA" id="ARBA00022692"/>
    </source>
</evidence>
<keyword evidence="9" id="KW-1185">Reference proteome</keyword>
<dbReference type="Pfam" id="PF00067">
    <property type="entry name" value="p450"/>
    <property type="match status" value="1"/>
</dbReference>
<feature type="domain" description="Reticulon" evidence="7">
    <location>
        <begin position="249"/>
        <end position="432"/>
    </location>
</feature>
<feature type="transmembrane region" description="Helical" evidence="6">
    <location>
        <begin position="84"/>
        <end position="104"/>
    </location>
</feature>
<dbReference type="SUPFAM" id="SSF48264">
    <property type="entry name" value="Cytochrome P450"/>
    <property type="match status" value="1"/>
</dbReference>
<dbReference type="PROSITE" id="PS50845">
    <property type="entry name" value="RETICULON"/>
    <property type="match status" value="1"/>
</dbReference>
<dbReference type="Proteomes" id="UP001630127">
    <property type="component" value="Unassembled WGS sequence"/>
</dbReference>
<keyword evidence="4 6" id="KW-1133">Transmembrane helix</keyword>
<name>A0ABD2ZGH2_9GENT</name>
<feature type="transmembrane region" description="Helical" evidence="6">
    <location>
        <begin position="259"/>
        <end position="275"/>
    </location>
</feature>
<feature type="transmembrane region" description="Helical" evidence="6">
    <location>
        <begin position="351"/>
        <end position="367"/>
    </location>
</feature>
<accession>A0ABD2ZGH2</accession>
<dbReference type="InterPro" id="IPR045064">
    <property type="entry name" value="Reticulon-like"/>
</dbReference>
<feature type="transmembrane region" description="Helical" evidence="6">
    <location>
        <begin position="12"/>
        <end position="33"/>
    </location>
</feature>
<evidence type="ECO:0000256" key="3">
    <source>
        <dbReference type="ARBA" id="ARBA00022824"/>
    </source>
</evidence>
<comment type="caution">
    <text evidence="8">The sequence shown here is derived from an EMBL/GenBank/DDBJ whole genome shotgun (WGS) entry which is preliminary data.</text>
</comment>
<dbReference type="GO" id="GO:0005789">
    <property type="term" value="C:endoplasmic reticulum membrane"/>
    <property type="evidence" value="ECO:0007669"/>
    <property type="project" value="UniProtKB-SubCell"/>
</dbReference>
<evidence type="ECO:0000313" key="9">
    <source>
        <dbReference type="Proteomes" id="UP001630127"/>
    </source>
</evidence>
<keyword evidence="2 6" id="KW-0812">Transmembrane</keyword>
<organism evidence="8 9">
    <name type="scientific">Cinchona calisaya</name>
    <dbReference type="NCBI Taxonomy" id="153742"/>
    <lineage>
        <taxon>Eukaryota</taxon>
        <taxon>Viridiplantae</taxon>
        <taxon>Streptophyta</taxon>
        <taxon>Embryophyta</taxon>
        <taxon>Tracheophyta</taxon>
        <taxon>Spermatophyta</taxon>
        <taxon>Magnoliopsida</taxon>
        <taxon>eudicotyledons</taxon>
        <taxon>Gunneridae</taxon>
        <taxon>Pentapetalae</taxon>
        <taxon>asterids</taxon>
        <taxon>lamiids</taxon>
        <taxon>Gentianales</taxon>
        <taxon>Rubiaceae</taxon>
        <taxon>Cinchonoideae</taxon>
        <taxon>Cinchoneae</taxon>
        <taxon>Cinchona</taxon>
    </lineage>
</organism>
<evidence type="ECO:0000256" key="6">
    <source>
        <dbReference type="RuleBase" id="RU363132"/>
    </source>
</evidence>
<protein>
    <recommendedName>
        <fullName evidence="6">Reticulon-like protein</fullName>
    </recommendedName>
</protein>
<dbReference type="InterPro" id="IPR036396">
    <property type="entry name" value="Cyt_P450_sf"/>
</dbReference>
<proteinExistence type="predicted"/>
<gene>
    <name evidence="8" type="ORF">ACH5RR_020520</name>
</gene>
<feature type="transmembrane region" description="Helical" evidence="6">
    <location>
        <begin position="54"/>
        <end position="72"/>
    </location>
</feature>
<keyword evidence="3 6" id="KW-0256">Endoplasmic reticulum</keyword>
<comment type="subcellular location">
    <subcellularLocation>
        <location evidence="1 6">Endoplasmic reticulum membrane</location>
        <topology evidence="1 6">Multi-pass membrane protein</topology>
    </subcellularLocation>
</comment>
<keyword evidence="5 6" id="KW-0472">Membrane</keyword>
<dbReference type="Gene3D" id="1.10.630.10">
    <property type="entry name" value="Cytochrome P450"/>
    <property type="match status" value="1"/>
</dbReference>
<dbReference type="InterPro" id="IPR003388">
    <property type="entry name" value="Reticulon"/>
</dbReference>
<feature type="transmembrane region" description="Helical" evidence="6">
    <location>
        <begin position="282"/>
        <end position="300"/>
    </location>
</feature>
<reference evidence="8 9" key="1">
    <citation type="submission" date="2024-11" db="EMBL/GenBank/DDBJ databases">
        <title>A near-complete genome assembly of Cinchona calisaya.</title>
        <authorList>
            <person name="Lian D.C."/>
            <person name="Zhao X.W."/>
            <person name="Wei L."/>
        </authorList>
    </citation>
    <scope>NUCLEOTIDE SEQUENCE [LARGE SCALE GENOMIC DNA]</scope>
    <source>
        <tissue evidence="8">Nenye</tissue>
    </source>
</reference>
<evidence type="ECO:0000256" key="4">
    <source>
        <dbReference type="ARBA" id="ARBA00022989"/>
    </source>
</evidence>